<reference evidence="7" key="1">
    <citation type="submission" date="2016-11" db="EMBL/GenBank/DDBJ databases">
        <authorList>
            <person name="Varghese N."/>
            <person name="Submissions S."/>
        </authorList>
    </citation>
    <scope>NUCLEOTIDE SEQUENCE [LARGE SCALE GENOMIC DNA]</scope>
    <source>
        <strain evidence="7">DSM 21264</strain>
    </source>
</reference>
<dbReference type="Proteomes" id="UP000184159">
    <property type="component" value="Unassembled WGS sequence"/>
</dbReference>
<evidence type="ECO:0000256" key="1">
    <source>
        <dbReference type="ARBA" id="ARBA00009481"/>
    </source>
</evidence>
<dbReference type="InterPro" id="IPR001296">
    <property type="entry name" value="Glyco_trans_1"/>
</dbReference>
<evidence type="ECO:0000313" key="7">
    <source>
        <dbReference type="Proteomes" id="UP000184159"/>
    </source>
</evidence>
<gene>
    <name evidence="6" type="ORF">SAMN02745781_03095</name>
</gene>
<dbReference type="SUPFAM" id="SSF53756">
    <property type="entry name" value="UDP-Glycosyltransferase/glycogen phosphorylase"/>
    <property type="match status" value="1"/>
</dbReference>
<keyword evidence="7" id="KW-1185">Reference proteome</keyword>
<keyword evidence="4" id="KW-1133">Transmembrane helix</keyword>
<evidence type="ECO:0000256" key="3">
    <source>
        <dbReference type="ARBA" id="ARBA00022679"/>
    </source>
</evidence>
<dbReference type="GO" id="GO:0016757">
    <property type="term" value="F:glycosyltransferase activity"/>
    <property type="evidence" value="ECO:0007669"/>
    <property type="project" value="UniProtKB-KW"/>
</dbReference>
<evidence type="ECO:0000256" key="4">
    <source>
        <dbReference type="SAM" id="Phobius"/>
    </source>
</evidence>
<feature type="transmembrane region" description="Helical" evidence="4">
    <location>
        <begin position="43"/>
        <end position="62"/>
    </location>
</feature>
<dbReference type="GO" id="GO:1901135">
    <property type="term" value="P:carbohydrate derivative metabolic process"/>
    <property type="evidence" value="ECO:0007669"/>
    <property type="project" value="UniProtKB-ARBA"/>
</dbReference>
<accession>A0A1M5E8J6</accession>
<evidence type="ECO:0000259" key="5">
    <source>
        <dbReference type="Pfam" id="PF00534"/>
    </source>
</evidence>
<dbReference type="RefSeq" id="WP_159439606.1">
    <property type="nucleotide sequence ID" value="NZ_FQUH01000016.1"/>
</dbReference>
<feature type="domain" description="Glycosyl transferase family 1" evidence="5">
    <location>
        <begin position="166"/>
        <end position="319"/>
    </location>
</feature>
<evidence type="ECO:0000313" key="6">
    <source>
        <dbReference type="EMBL" id="SHF75583.1"/>
    </source>
</evidence>
<dbReference type="Gene3D" id="3.40.50.2000">
    <property type="entry name" value="Glycogen Phosphorylase B"/>
    <property type="match status" value="2"/>
</dbReference>
<dbReference type="Pfam" id="PF00534">
    <property type="entry name" value="Glycos_transf_1"/>
    <property type="match status" value="1"/>
</dbReference>
<keyword evidence="4" id="KW-0472">Membrane</keyword>
<dbReference type="PANTHER" id="PTHR12526:SF640">
    <property type="entry name" value="COLANIC ACID BIOSYNTHESIS GLYCOSYLTRANSFERASE WCAL-RELATED"/>
    <property type="match status" value="1"/>
</dbReference>
<sequence length="341" mass="38471">MDIIVLGTGQNGGIDAVINNLKLNLNQQFRYRRFISHKGGNKLFDLMLALWGLWVVFWLSLLPGERIFHLHMSYRGSFWRKRMYLKVAHFFGRKVLIHLHGSEFKKFYQASDANVQQKIRQLICRADAFIVLSESWREYIESILEPPQQANLVILPNFAVVAPSPESEGQQNHVLFLGALIDRKGIFDLLRALRDLPDVILHVGGGGDVARFQQAVAEFGVEKQLVFHGWIDHEQKAQLMAATQLLVLPSYNEGLPVVILEAMASGLPVLSTPVGGIPEVIMPGQTGYLVEPGNIEQLTAMIRQALDDDARLNMAENARALYQQNYDVSVVMPRLEKLYVS</sequence>
<protein>
    <submittedName>
        <fullName evidence="6">Glycosyltransferase involved in cell wall bisynthesis</fullName>
    </submittedName>
</protein>
<dbReference type="CDD" id="cd03801">
    <property type="entry name" value="GT4_PimA-like"/>
    <property type="match status" value="1"/>
</dbReference>
<proteinExistence type="inferred from homology"/>
<keyword evidence="2" id="KW-0328">Glycosyltransferase</keyword>
<comment type="similarity">
    <text evidence="1">Belongs to the glycosyltransferase group 1 family. Glycosyltransferase 4 subfamily.</text>
</comment>
<keyword evidence="3 6" id="KW-0808">Transferase</keyword>
<dbReference type="PANTHER" id="PTHR12526">
    <property type="entry name" value="GLYCOSYLTRANSFERASE"/>
    <property type="match status" value="1"/>
</dbReference>
<name>A0A1M5E8J6_VIBGA</name>
<organism evidence="6 7">
    <name type="scientific">Vibrio gazogenes DSM 21264 = NBRC 103151</name>
    <dbReference type="NCBI Taxonomy" id="1123492"/>
    <lineage>
        <taxon>Bacteria</taxon>
        <taxon>Pseudomonadati</taxon>
        <taxon>Pseudomonadota</taxon>
        <taxon>Gammaproteobacteria</taxon>
        <taxon>Vibrionales</taxon>
        <taxon>Vibrionaceae</taxon>
        <taxon>Vibrio</taxon>
    </lineage>
</organism>
<keyword evidence="4" id="KW-0812">Transmembrane</keyword>
<dbReference type="AlphaFoldDB" id="A0A1M5E8J6"/>
<evidence type="ECO:0000256" key="2">
    <source>
        <dbReference type="ARBA" id="ARBA00022676"/>
    </source>
</evidence>
<dbReference type="EMBL" id="FQUH01000016">
    <property type="protein sequence ID" value="SHF75583.1"/>
    <property type="molecule type" value="Genomic_DNA"/>
</dbReference>